<evidence type="ECO:0000256" key="3">
    <source>
        <dbReference type="ARBA" id="ARBA00022448"/>
    </source>
</evidence>
<evidence type="ECO:0000259" key="10">
    <source>
        <dbReference type="Pfam" id="PF25780"/>
    </source>
</evidence>
<keyword evidence="3" id="KW-0813">Transport</keyword>
<keyword evidence="6" id="KW-0653">Protein transport</keyword>
<dbReference type="InterPro" id="IPR041653">
    <property type="entry name" value="Importin_rep_4"/>
</dbReference>
<feature type="domain" description="IPO4/5-like TPR repeats" evidence="10">
    <location>
        <begin position="174"/>
        <end position="300"/>
    </location>
</feature>
<evidence type="ECO:0008006" key="13">
    <source>
        <dbReference type="Google" id="ProtNLM"/>
    </source>
</evidence>
<dbReference type="GO" id="GO:0006606">
    <property type="term" value="P:protein import into nucleus"/>
    <property type="evidence" value="ECO:0007669"/>
    <property type="project" value="InterPro"/>
</dbReference>
<dbReference type="InterPro" id="IPR011989">
    <property type="entry name" value="ARM-like"/>
</dbReference>
<feature type="region of interest" description="Disordered" evidence="8">
    <location>
        <begin position="408"/>
        <end position="430"/>
    </location>
</feature>
<sequence>MDPVVPQEITAELTQILSNLVLGDNEIRSNAEKAVNERLASTPDLYVLALTQFAIGADKELMRSFSLVLLRRLLFRPSSSPTAQPSKHAALVLYDRLSSNALTTLERLLLHSLGHEISHQVRRKTVDTICDVANQGMGRGRPWHALQAQVFSMAQAGLVDGVIGMVGGGNVNPVSLRESAYRVFAGCPNLVMDLQTDAVLGVFQRGLQDTESIEVRYAALLASIAYLTAADPNQLAQSLSLMYPLLDTLPPLLAQTHDLSHTLTPASPTPTKHLIQFLTALTPLCTAQPVLFYPHITALLSFLPSLVLPTADPGPTPTVRTPFPKDGVGDGDGEEGDEREERGNLRLQALEFMISLCEARPSMFRTGNNAASPTTSQTGESWVGVVVRACLEGMSEIDEDCPYGVEGGLDRWLNDDPQSSTSASENESPPALYEQSLDRMAFAMGGRAVLPPAFQYIPSMIASYDWRARHAGLMAIAAIAEGTGKVMVNELGKVVELVIPLFRDSHPRVRYAACQCVGQLCTDLEEIIQEQYHQQLFSALIPTLEDPEPRVHTHAAAALINFCEGVARDTLLPYLDPIVERLLHLLQKNGENGRKYVQEQMITTLAMVADASEGAFGKHYANIMPILLNVLGNAEGQEWRRMKAKAMECAGLIAIAVGRETFRPDAGRLVELLIKVQKTPPDPADTQIGHYLMSTWAKVCQALGQEFEPYLPVVMPGLLETASRKADVSVYDDESTDREGWETISMDGQTLGIRTSTIEEKCQAFETLVIYASTLQGRFAPYLASSLEVTLPALKFYFHDGVREACAMLLPMLLASGQQSGTLTTQMVSATLHQLITVIRDEHDSSFLASLFKSFADCTKVLGGPQSLPLEFREGIIDATKRQLASIADKRRSRSRVGTGSLAGMGVAEEDKEDLALLEEMEDFALEDMGKMLAMFEPEGKELLVAVASVRDLGVNQWEGSDDDE</sequence>
<dbReference type="Pfam" id="PF25780">
    <property type="entry name" value="TPR_IPO5"/>
    <property type="match status" value="1"/>
</dbReference>
<dbReference type="Pfam" id="PF18808">
    <property type="entry name" value="Importin_rep_4"/>
    <property type="match status" value="1"/>
</dbReference>
<evidence type="ECO:0000256" key="4">
    <source>
        <dbReference type="ARBA" id="ARBA00022490"/>
    </source>
</evidence>
<comment type="caution">
    <text evidence="11">The sequence shown here is derived from an EMBL/GenBank/DDBJ whole genome shotgun (WGS) entry which is preliminary data.</text>
</comment>
<dbReference type="InterPro" id="IPR040122">
    <property type="entry name" value="Importin_beta"/>
</dbReference>
<evidence type="ECO:0000256" key="6">
    <source>
        <dbReference type="ARBA" id="ARBA00022927"/>
    </source>
</evidence>
<evidence type="ECO:0000256" key="5">
    <source>
        <dbReference type="ARBA" id="ARBA00022737"/>
    </source>
</evidence>
<proteinExistence type="predicted"/>
<dbReference type="AlphaFoldDB" id="A0A0W0FAE9"/>
<dbReference type="Gene3D" id="1.25.10.10">
    <property type="entry name" value="Leucine-rich Repeat Variant"/>
    <property type="match status" value="1"/>
</dbReference>
<organism evidence="11 12">
    <name type="scientific">Moniliophthora roreri</name>
    <name type="common">Frosty pod rot fungus</name>
    <name type="synonym">Monilia roreri</name>
    <dbReference type="NCBI Taxonomy" id="221103"/>
    <lineage>
        <taxon>Eukaryota</taxon>
        <taxon>Fungi</taxon>
        <taxon>Dikarya</taxon>
        <taxon>Basidiomycota</taxon>
        <taxon>Agaricomycotina</taxon>
        <taxon>Agaricomycetes</taxon>
        <taxon>Agaricomycetidae</taxon>
        <taxon>Agaricales</taxon>
        <taxon>Marasmiineae</taxon>
        <taxon>Marasmiaceae</taxon>
        <taxon>Moniliophthora</taxon>
    </lineage>
</organism>
<dbReference type="EMBL" id="LATX01002182">
    <property type="protein sequence ID" value="KTB33269.1"/>
    <property type="molecule type" value="Genomic_DNA"/>
</dbReference>
<evidence type="ECO:0000256" key="2">
    <source>
        <dbReference type="ARBA" id="ARBA00004496"/>
    </source>
</evidence>
<protein>
    <recommendedName>
        <fullName evidence="13">ARM repeat-containing protein</fullName>
    </recommendedName>
</protein>
<comment type="subcellular location">
    <subcellularLocation>
        <location evidence="2">Cytoplasm</location>
    </subcellularLocation>
    <subcellularLocation>
        <location evidence="1">Nucleus</location>
    </subcellularLocation>
</comment>
<keyword evidence="5" id="KW-0677">Repeat</keyword>
<feature type="compositionally biased region" description="Acidic residues" evidence="8">
    <location>
        <begin position="329"/>
        <end position="338"/>
    </location>
</feature>
<dbReference type="GO" id="GO:0005634">
    <property type="term" value="C:nucleus"/>
    <property type="evidence" value="ECO:0007669"/>
    <property type="project" value="UniProtKB-SubCell"/>
</dbReference>
<dbReference type="InterPro" id="IPR057672">
    <property type="entry name" value="TPR_IPO4/5"/>
</dbReference>
<evidence type="ECO:0000256" key="7">
    <source>
        <dbReference type="ARBA" id="ARBA00023242"/>
    </source>
</evidence>
<evidence type="ECO:0000259" key="9">
    <source>
        <dbReference type="Pfam" id="PF25574"/>
    </source>
</evidence>
<evidence type="ECO:0000256" key="8">
    <source>
        <dbReference type="SAM" id="MobiDB-lite"/>
    </source>
</evidence>
<name>A0A0W0FAE9_MONRR</name>
<keyword evidence="7" id="KW-0539">Nucleus</keyword>
<evidence type="ECO:0000313" key="12">
    <source>
        <dbReference type="Proteomes" id="UP000054988"/>
    </source>
</evidence>
<dbReference type="InterPro" id="IPR016024">
    <property type="entry name" value="ARM-type_fold"/>
</dbReference>
<dbReference type="Pfam" id="PF13513">
    <property type="entry name" value="HEAT_EZ"/>
    <property type="match status" value="1"/>
</dbReference>
<feature type="compositionally biased region" description="Polar residues" evidence="8">
    <location>
        <begin position="416"/>
        <end position="427"/>
    </location>
</feature>
<dbReference type="InterPro" id="IPR058584">
    <property type="entry name" value="IMB1_TNPO1-like_TPR"/>
</dbReference>
<evidence type="ECO:0000256" key="1">
    <source>
        <dbReference type="ARBA" id="ARBA00004123"/>
    </source>
</evidence>
<feature type="region of interest" description="Disordered" evidence="8">
    <location>
        <begin position="313"/>
        <end position="341"/>
    </location>
</feature>
<accession>A0A0W0FAE9</accession>
<dbReference type="PANTHER" id="PTHR10527">
    <property type="entry name" value="IMPORTIN BETA"/>
    <property type="match status" value="1"/>
</dbReference>
<evidence type="ECO:0000313" key="11">
    <source>
        <dbReference type="EMBL" id="KTB33269.1"/>
    </source>
</evidence>
<keyword evidence="4" id="KW-0963">Cytoplasm</keyword>
<dbReference type="GO" id="GO:0005737">
    <property type="term" value="C:cytoplasm"/>
    <property type="evidence" value="ECO:0007669"/>
    <property type="project" value="UniProtKB-SubCell"/>
</dbReference>
<dbReference type="eggNOG" id="KOG2171">
    <property type="taxonomic scope" value="Eukaryota"/>
</dbReference>
<reference evidence="11 12" key="1">
    <citation type="submission" date="2015-12" db="EMBL/GenBank/DDBJ databases">
        <title>Draft genome sequence of Moniliophthora roreri, the causal agent of frosty pod rot of cacao.</title>
        <authorList>
            <person name="Aime M.C."/>
            <person name="Diaz-Valderrama J.R."/>
            <person name="Kijpornyongpan T."/>
            <person name="Phillips-Mora W."/>
        </authorList>
    </citation>
    <scope>NUCLEOTIDE SEQUENCE [LARGE SCALE GENOMIC DNA]</scope>
    <source>
        <strain evidence="11 12">MCA 2952</strain>
    </source>
</reference>
<dbReference type="Proteomes" id="UP000054988">
    <property type="component" value="Unassembled WGS sequence"/>
</dbReference>
<feature type="domain" description="Importin subunit beta-1/Transportin-1-like TPR repeats" evidence="9">
    <location>
        <begin position="572"/>
        <end position="726"/>
    </location>
</feature>
<dbReference type="Pfam" id="PF25574">
    <property type="entry name" value="TPR_IMB1"/>
    <property type="match status" value="1"/>
</dbReference>
<dbReference type="SUPFAM" id="SSF48371">
    <property type="entry name" value="ARM repeat"/>
    <property type="match status" value="1"/>
</dbReference>
<gene>
    <name evidence="11" type="ORF">WG66_14162</name>
</gene>